<dbReference type="EMBL" id="NBBJ01000002">
    <property type="protein sequence ID" value="OWK30803.1"/>
    <property type="molecule type" value="Genomic_DNA"/>
</dbReference>
<dbReference type="AlphaFoldDB" id="A0A245ZM40"/>
<gene>
    <name evidence="9 11" type="primary">argB</name>
    <name evidence="11" type="ORF">SPMU_17920</name>
</gene>
<evidence type="ECO:0000256" key="1">
    <source>
        <dbReference type="ARBA" id="ARBA00004828"/>
    </source>
</evidence>
<dbReference type="InterPro" id="IPR041727">
    <property type="entry name" value="NAGK-C"/>
</dbReference>
<accession>A0A245ZM40</accession>
<protein>
    <recommendedName>
        <fullName evidence="9">Acetylglutamate kinase</fullName>
        <ecNumber evidence="9">2.7.2.8</ecNumber>
    </recommendedName>
    <alternativeName>
        <fullName evidence="9">N-acetyl-L-glutamate 5-phosphotransferase</fullName>
    </alternativeName>
    <alternativeName>
        <fullName evidence="9">NAG kinase</fullName>
        <shortName evidence="9">NAGK</shortName>
    </alternativeName>
</protein>
<dbReference type="GO" id="GO:0042450">
    <property type="term" value="P:L-arginine biosynthetic process via ornithine"/>
    <property type="evidence" value="ECO:0007669"/>
    <property type="project" value="UniProtKB-UniRule"/>
</dbReference>
<evidence type="ECO:0000256" key="3">
    <source>
        <dbReference type="ARBA" id="ARBA00022605"/>
    </source>
</evidence>
<dbReference type="FunFam" id="3.40.1160.10:FF:000004">
    <property type="entry name" value="Acetylglutamate kinase"/>
    <property type="match status" value="1"/>
</dbReference>
<keyword evidence="2 9" id="KW-0055">Arginine biosynthesis</keyword>
<dbReference type="InterPro" id="IPR001048">
    <property type="entry name" value="Asp/Glu/Uridylate_kinase"/>
</dbReference>
<keyword evidence="9" id="KW-0963">Cytoplasm</keyword>
<reference evidence="11 12" key="1">
    <citation type="submission" date="2017-03" db="EMBL/GenBank/DDBJ databases">
        <title>Genome sequence of Sphingomonas mucosissima DSM 17494.</title>
        <authorList>
            <person name="Poehlein A."/>
            <person name="Wuebbeler J.H."/>
            <person name="Steinbuechel A."/>
            <person name="Daniel R."/>
        </authorList>
    </citation>
    <scope>NUCLEOTIDE SEQUENCE [LARGE SCALE GENOMIC DNA]</scope>
    <source>
        <strain evidence="11 12">DSM 17494</strain>
    </source>
</reference>
<dbReference type="PANTHER" id="PTHR23342:SF0">
    <property type="entry name" value="N-ACETYLGLUTAMATE SYNTHASE, MITOCHONDRIAL"/>
    <property type="match status" value="1"/>
</dbReference>
<feature type="binding site" evidence="9">
    <location>
        <position position="264"/>
    </location>
    <ligand>
        <name>substrate</name>
    </ligand>
</feature>
<evidence type="ECO:0000256" key="8">
    <source>
        <dbReference type="ARBA" id="ARBA00048141"/>
    </source>
</evidence>
<dbReference type="PANTHER" id="PTHR23342">
    <property type="entry name" value="N-ACETYLGLUTAMATE SYNTHASE"/>
    <property type="match status" value="1"/>
</dbReference>
<comment type="subcellular location">
    <subcellularLocation>
        <location evidence="9">Cytoplasm</location>
    </subcellularLocation>
</comment>
<dbReference type="GO" id="GO:0005737">
    <property type="term" value="C:cytoplasm"/>
    <property type="evidence" value="ECO:0007669"/>
    <property type="project" value="UniProtKB-SubCell"/>
</dbReference>
<evidence type="ECO:0000313" key="11">
    <source>
        <dbReference type="EMBL" id="OWK30803.1"/>
    </source>
</evidence>
<evidence type="ECO:0000313" key="12">
    <source>
        <dbReference type="Proteomes" id="UP000197783"/>
    </source>
</evidence>
<dbReference type="InterPro" id="IPR036393">
    <property type="entry name" value="AceGlu_kinase-like_sf"/>
</dbReference>
<evidence type="ECO:0000256" key="2">
    <source>
        <dbReference type="ARBA" id="ARBA00022571"/>
    </source>
</evidence>
<keyword evidence="12" id="KW-1185">Reference proteome</keyword>
<dbReference type="NCBIfam" id="TIGR00761">
    <property type="entry name" value="argB"/>
    <property type="match status" value="1"/>
</dbReference>
<comment type="function">
    <text evidence="9">Catalyzes the ATP-dependent phosphorylation of N-acetyl-L-glutamate.</text>
</comment>
<keyword evidence="5 9" id="KW-0547">Nucleotide-binding</keyword>
<comment type="caution">
    <text evidence="11">The sequence shown here is derived from an EMBL/GenBank/DDBJ whole genome shotgun (WGS) entry which is preliminary data.</text>
</comment>
<keyword evidence="3 9" id="KW-0028">Amino-acid biosynthesis</keyword>
<feature type="binding site" evidence="9">
    <location>
        <position position="159"/>
    </location>
    <ligand>
        <name>substrate</name>
    </ligand>
</feature>
<feature type="site" description="Transition state stabilizer" evidence="9">
    <location>
        <position position="324"/>
    </location>
</feature>
<evidence type="ECO:0000256" key="5">
    <source>
        <dbReference type="ARBA" id="ARBA00022741"/>
    </source>
</evidence>
<dbReference type="SUPFAM" id="SSF53633">
    <property type="entry name" value="Carbamate kinase-like"/>
    <property type="match status" value="1"/>
</dbReference>
<keyword evidence="4 9" id="KW-0808">Transferase</keyword>
<evidence type="ECO:0000259" key="10">
    <source>
        <dbReference type="Pfam" id="PF00696"/>
    </source>
</evidence>
<evidence type="ECO:0000256" key="4">
    <source>
        <dbReference type="ARBA" id="ARBA00022679"/>
    </source>
</evidence>
<sequence>MASWRLGDGWIGEILSYTPRACDSVWDEKANVEAVGEKRAGVSTLSTFAPYGEGGFAFARGRLGERNMTDNTPSPELLAKAETLVEALPYLQRYAGATFVVKYGGHAMGDPEAQRDFAEDVVLLKAVGINPVVVHGGGPQIGSMLKRLGVESRFVDGLRVTDAETAHIAEMVLAGSINKDIVSWIGRAGGRAVGISGKDAGLVQAEKVGRSEPDALQGIERKVDLGFVGEPVAVDRRIVDTLSRDGIIPVIAPIGIGADGHTYNINADTMAGAIAVALGAKRLFLLTDVIGVLDKQGELMSDLTPQDVAGLRADGTISGGMIPKLETCVAAVESGVDAAVVLDGRVPHGMLLEVFTRRGAGTLIRKA</sequence>
<evidence type="ECO:0000256" key="7">
    <source>
        <dbReference type="ARBA" id="ARBA00022840"/>
    </source>
</evidence>
<dbReference type="CDD" id="cd04250">
    <property type="entry name" value="AAK_NAGK-C"/>
    <property type="match status" value="1"/>
</dbReference>
<evidence type="ECO:0000256" key="9">
    <source>
        <dbReference type="HAMAP-Rule" id="MF_00082"/>
    </source>
</evidence>
<dbReference type="PRINTS" id="PR00474">
    <property type="entry name" value="GLU5KINASE"/>
</dbReference>
<dbReference type="InterPro" id="IPR001057">
    <property type="entry name" value="Glu/AcGlu_kinase"/>
</dbReference>
<feature type="domain" description="Aspartate/glutamate/uridylate kinase" evidence="10">
    <location>
        <begin position="98"/>
        <end position="342"/>
    </location>
</feature>
<comment type="similarity">
    <text evidence="9">Belongs to the acetylglutamate kinase family. ArgB subfamily.</text>
</comment>
<comment type="pathway">
    <text evidence="1 9">Amino-acid biosynthesis; L-arginine biosynthesis; N(2)-acetyl-L-ornithine from L-glutamate: step 2/4.</text>
</comment>
<dbReference type="UniPathway" id="UPA00068">
    <property type="reaction ID" value="UER00107"/>
</dbReference>
<dbReference type="HAMAP" id="MF_00082">
    <property type="entry name" value="ArgB"/>
    <property type="match status" value="1"/>
</dbReference>
<dbReference type="InterPro" id="IPR004662">
    <property type="entry name" value="AcgluKinase_fam"/>
</dbReference>
<feature type="binding site" evidence="9">
    <location>
        <begin position="137"/>
        <end position="138"/>
    </location>
    <ligand>
        <name>substrate</name>
    </ligand>
</feature>
<evidence type="ECO:0000256" key="6">
    <source>
        <dbReference type="ARBA" id="ARBA00022777"/>
    </source>
</evidence>
<comment type="catalytic activity">
    <reaction evidence="8 9">
        <text>N-acetyl-L-glutamate + ATP = N-acetyl-L-glutamyl 5-phosphate + ADP</text>
        <dbReference type="Rhea" id="RHEA:14629"/>
        <dbReference type="ChEBI" id="CHEBI:30616"/>
        <dbReference type="ChEBI" id="CHEBI:44337"/>
        <dbReference type="ChEBI" id="CHEBI:57936"/>
        <dbReference type="ChEBI" id="CHEBI:456216"/>
        <dbReference type="EC" id="2.7.2.8"/>
    </reaction>
</comment>
<keyword evidence="6 9" id="KW-0418">Kinase</keyword>
<dbReference type="EC" id="2.7.2.8" evidence="9"/>
<dbReference type="InterPro" id="IPR037528">
    <property type="entry name" value="ArgB"/>
</dbReference>
<dbReference type="Pfam" id="PF00696">
    <property type="entry name" value="AA_kinase"/>
    <property type="match status" value="1"/>
</dbReference>
<name>A0A245ZM40_9SPHN</name>
<keyword evidence="7 9" id="KW-0067">ATP-binding</keyword>
<dbReference type="Proteomes" id="UP000197783">
    <property type="component" value="Unassembled WGS sequence"/>
</dbReference>
<dbReference type="Gene3D" id="3.40.1160.10">
    <property type="entry name" value="Acetylglutamate kinase-like"/>
    <property type="match status" value="1"/>
</dbReference>
<dbReference type="GO" id="GO:0005524">
    <property type="term" value="F:ATP binding"/>
    <property type="evidence" value="ECO:0007669"/>
    <property type="project" value="UniProtKB-UniRule"/>
</dbReference>
<organism evidence="11 12">
    <name type="scientific">Sphingomonas mucosissima</name>
    <dbReference type="NCBI Taxonomy" id="370959"/>
    <lineage>
        <taxon>Bacteria</taxon>
        <taxon>Pseudomonadati</taxon>
        <taxon>Pseudomonadota</taxon>
        <taxon>Alphaproteobacteria</taxon>
        <taxon>Sphingomonadales</taxon>
        <taxon>Sphingomonadaceae</taxon>
        <taxon>Sphingomonas</taxon>
    </lineage>
</organism>
<proteinExistence type="inferred from homology"/>
<feature type="site" description="Transition state stabilizer" evidence="9">
    <location>
        <position position="102"/>
    </location>
</feature>
<dbReference type="GO" id="GO:0003991">
    <property type="term" value="F:acetylglutamate kinase activity"/>
    <property type="evidence" value="ECO:0007669"/>
    <property type="project" value="UniProtKB-UniRule"/>
</dbReference>